<evidence type="ECO:0000313" key="4">
    <source>
        <dbReference type="Proteomes" id="UP000269689"/>
    </source>
</evidence>
<keyword evidence="4" id="KW-1185">Reference proteome</keyword>
<dbReference type="RefSeq" id="WP_123791241.1">
    <property type="nucleotide sequence ID" value="NZ_RKQK01000001.1"/>
</dbReference>
<reference evidence="3 4" key="1">
    <citation type="submission" date="2018-11" db="EMBL/GenBank/DDBJ databases">
        <title>Genomic Encyclopedia of Type Strains, Phase IV (KMG-IV): sequencing the most valuable type-strain genomes for metagenomic binning, comparative biology and taxonomic classification.</title>
        <authorList>
            <person name="Goeker M."/>
        </authorList>
    </citation>
    <scope>NUCLEOTIDE SEQUENCE [LARGE SCALE GENOMIC DNA]</scope>
    <source>
        <strain evidence="3 4">DSM 104731</strain>
    </source>
</reference>
<feature type="signal peptide" evidence="1">
    <location>
        <begin position="1"/>
        <end position="22"/>
    </location>
</feature>
<protein>
    <submittedName>
        <fullName evidence="3">Apolipoprotein D and lipocalin family protein</fullName>
    </submittedName>
</protein>
<dbReference type="PROSITE" id="PS51257">
    <property type="entry name" value="PROKAR_LIPOPROTEIN"/>
    <property type="match status" value="1"/>
</dbReference>
<feature type="domain" description="Lipocalin/cytosolic fatty-acid binding" evidence="2">
    <location>
        <begin position="48"/>
        <end position="166"/>
    </location>
</feature>
<dbReference type="InterPro" id="IPR022272">
    <property type="entry name" value="Lipocalin_CS"/>
</dbReference>
<dbReference type="EMBL" id="RKQK01000001">
    <property type="protein sequence ID" value="RPE70984.1"/>
    <property type="molecule type" value="Genomic_DNA"/>
</dbReference>
<dbReference type="Gene3D" id="2.40.128.20">
    <property type="match status" value="1"/>
</dbReference>
<keyword evidence="1" id="KW-0732">Signal</keyword>
<evidence type="ECO:0000256" key="1">
    <source>
        <dbReference type="SAM" id="SignalP"/>
    </source>
</evidence>
<dbReference type="Pfam" id="PF08212">
    <property type="entry name" value="Lipocalin_2"/>
    <property type="match status" value="1"/>
</dbReference>
<dbReference type="InterPro" id="IPR012674">
    <property type="entry name" value="Calycin"/>
</dbReference>
<dbReference type="SUPFAM" id="SSF50814">
    <property type="entry name" value="Lipocalins"/>
    <property type="match status" value="1"/>
</dbReference>
<sequence>MHRLSFQVTAALLMGLTLTACSKPSEVAVGPRDQSVPMSSMAGFDPARFSGRWYEVEAYVPAGASCVMGAVTFSPQKSGDMIVTEGPCADGAPRRGVAMRTGPGRFTFEGDALWVLWVDQSYDAAVIATPTGKAHVLSRALTIPADKRRAARDILTWNGFDISGLTSARRK</sequence>
<dbReference type="Proteomes" id="UP000269689">
    <property type="component" value="Unassembled WGS sequence"/>
</dbReference>
<dbReference type="InterPro" id="IPR000566">
    <property type="entry name" value="Lipocln_cytosolic_FA-bd_dom"/>
</dbReference>
<feature type="chain" id="PRO_5017977172" evidence="1">
    <location>
        <begin position="23"/>
        <end position="171"/>
    </location>
</feature>
<gene>
    <name evidence="3" type="ORF">EDD53_0097</name>
</gene>
<dbReference type="AlphaFoldDB" id="A0A3N4VDG5"/>
<dbReference type="PROSITE" id="PS00213">
    <property type="entry name" value="LIPOCALIN"/>
    <property type="match status" value="1"/>
</dbReference>
<keyword evidence="3" id="KW-0449">Lipoprotein</keyword>
<name>A0A3N4VDG5_9RHOB</name>
<dbReference type="OrthoDB" id="594739at2"/>
<accession>A0A3N4VDG5</accession>
<proteinExistence type="predicted"/>
<comment type="caution">
    <text evidence="3">The sequence shown here is derived from an EMBL/GenBank/DDBJ whole genome shotgun (WGS) entry which is preliminary data.</text>
</comment>
<evidence type="ECO:0000259" key="2">
    <source>
        <dbReference type="Pfam" id="PF08212"/>
    </source>
</evidence>
<organism evidence="3 4">
    <name type="scientific">Pacificibacter maritimus</name>
    <dbReference type="NCBI Taxonomy" id="762213"/>
    <lineage>
        <taxon>Bacteria</taxon>
        <taxon>Pseudomonadati</taxon>
        <taxon>Pseudomonadota</taxon>
        <taxon>Alphaproteobacteria</taxon>
        <taxon>Rhodobacterales</taxon>
        <taxon>Roseobacteraceae</taxon>
        <taxon>Pacificibacter</taxon>
    </lineage>
</organism>
<evidence type="ECO:0000313" key="3">
    <source>
        <dbReference type="EMBL" id="RPE70984.1"/>
    </source>
</evidence>